<dbReference type="InterPro" id="IPR016064">
    <property type="entry name" value="NAD/diacylglycerol_kinase_sf"/>
</dbReference>
<dbReference type="KEGG" id="mxa:MXAN_7193"/>
<organism evidence="2 3">
    <name type="scientific">Myxococcus xanthus (strain DK1622)</name>
    <dbReference type="NCBI Taxonomy" id="246197"/>
    <lineage>
        <taxon>Bacteria</taxon>
        <taxon>Pseudomonadati</taxon>
        <taxon>Myxococcota</taxon>
        <taxon>Myxococcia</taxon>
        <taxon>Myxococcales</taxon>
        <taxon>Cystobacterineae</taxon>
        <taxon>Myxococcaceae</taxon>
        <taxon>Myxococcus</taxon>
    </lineage>
</organism>
<dbReference type="InterPro" id="IPR017438">
    <property type="entry name" value="ATP-NAD_kinase_N"/>
</dbReference>
<dbReference type="Pfam" id="PF00781">
    <property type="entry name" value="DAGK_cat"/>
    <property type="match status" value="1"/>
</dbReference>
<dbReference type="eggNOG" id="COG1597">
    <property type="taxonomic scope" value="Bacteria"/>
</dbReference>
<gene>
    <name evidence="2" type="ordered locus">MXAN_7193</name>
</gene>
<name>Q1CWB7_MYXXD</name>
<dbReference type="SUPFAM" id="SSF111331">
    <property type="entry name" value="NAD kinase/diacylglycerol kinase-like"/>
    <property type="match status" value="1"/>
</dbReference>
<dbReference type="STRING" id="246197.MXAN_7193"/>
<dbReference type="EMBL" id="CP000113">
    <property type="protein sequence ID" value="ABF88033.1"/>
    <property type="molecule type" value="Genomic_DNA"/>
</dbReference>
<dbReference type="SMART" id="SM00046">
    <property type="entry name" value="DAGKc"/>
    <property type="match status" value="1"/>
</dbReference>
<accession>Q1CWB7</accession>
<reference evidence="2 3" key="1">
    <citation type="journal article" date="2006" name="Proc. Natl. Acad. Sci. U.S.A.">
        <title>Evolution of sensory complexity recorded in a myxobacterial genome.</title>
        <authorList>
            <person name="Goldman B.S."/>
            <person name="Nierman W.C."/>
            <person name="Kaiser D."/>
            <person name="Slater S.C."/>
            <person name="Durkin A.S."/>
            <person name="Eisen J.A."/>
            <person name="Ronning C.M."/>
            <person name="Barbazuk W.B."/>
            <person name="Blanchard M."/>
            <person name="Field C."/>
            <person name="Halling C."/>
            <person name="Hinkle G."/>
            <person name="Iartchuk O."/>
            <person name="Kim H.S."/>
            <person name="Mackenzie C."/>
            <person name="Madupu R."/>
            <person name="Miller N."/>
            <person name="Shvartsbeyn A."/>
            <person name="Sullivan S.A."/>
            <person name="Vaudin M."/>
            <person name="Wiegand R."/>
            <person name="Kaplan H.B."/>
        </authorList>
    </citation>
    <scope>NUCLEOTIDE SEQUENCE [LARGE SCALE GENOMIC DNA]</scope>
    <source>
        <strain evidence="3">DK1622</strain>
    </source>
</reference>
<dbReference type="PROSITE" id="PS50146">
    <property type="entry name" value="DAGK"/>
    <property type="match status" value="1"/>
</dbReference>
<dbReference type="InterPro" id="IPR001206">
    <property type="entry name" value="Diacylglycerol_kinase_cat_dom"/>
</dbReference>
<evidence type="ECO:0000259" key="1">
    <source>
        <dbReference type="PROSITE" id="PS50146"/>
    </source>
</evidence>
<dbReference type="Gene3D" id="3.40.50.10330">
    <property type="entry name" value="Probable inorganic polyphosphate/atp-NAD kinase, domain 1"/>
    <property type="match status" value="1"/>
</dbReference>
<dbReference type="AlphaFoldDB" id="Q1CWB7"/>
<dbReference type="Proteomes" id="UP000002402">
    <property type="component" value="Chromosome"/>
</dbReference>
<dbReference type="Gene3D" id="2.60.200.40">
    <property type="match status" value="1"/>
</dbReference>
<protein>
    <recommendedName>
        <fullName evidence="1">DAGKc domain-containing protein</fullName>
    </recommendedName>
</protein>
<dbReference type="GO" id="GO:0016301">
    <property type="term" value="F:kinase activity"/>
    <property type="evidence" value="ECO:0007669"/>
    <property type="project" value="InterPro"/>
</dbReference>
<sequence length="342" mass="37172">MERVPLAMNDIAVLVNLRARRGSEGMGGLVQRFLPRARVALTRSLDEARAWISDTLRPNPPSLLLAGGGDGTITGLLNELRTAGVALPAIGVLPMGTGNAWARVTGAPRPAEALKQIAAVGERLPPLRPFALVRVEGKVAPFAGTGWDAEMIQDFKNQLAASGPLRSTQAGLRGYLGAMFTRTVPRHLFGEGNPSVSVYNLGDPALTVDARGSVQPVPHGDKGALLYRGPAGVAGAATTPEWGFGFKAFPFAQAVPHRLSVRVYGAGVIEATRNMFRLWRGEHPMPHMHDWFVQRLRMDFDREVPFQMGGDVIGMRRSLEFDLAEESVQLVDWRQLSRMVRT</sequence>
<evidence type="ECO:0000313" key="3">
    <source>
        <dbReference type="Proteomes" id="UP000002402"/>
    </source>
</evidence>
<dbReference type="HOGENOM" id="CLU_760375_0_0_7"/>
<proteinExistence type="predicted"/>
<keyword evidence="3" id="KW-1185">Reference proteome</keyword>
<feature type="domain" description="DAGKc" evidence="1">
    <location>
        <begin position="6"/>
        <end position="139"/>
    </location>
</feature>
<dbReference type="EnsemblBacteria" id="ABF88033">
    <property type="protein sequence ID" value="ABF88033"/>
    <property type="gene ID" value="MXAN_7193"/>
</dbReference>
<evidence type="ECO:0000313" key="2">
    <source>
        <dbReference type="EMBL" id="ABF88033.1"/>
    </source>
</evidence>